<dbReference type="PROSITE" id="PS50405">
    <property type="entry name" value="GST_CTER"/>
    <property type="match status" value="1"/>
</dbReference>
<evidence type="ECO:0000259" key="1">
    <source>
        <dbReference type="PROSITE" id="PS50404"/>
    </source>
</evidence>
<evidence type="ECO:0008006" key="5">
    <source>
        <dbReference type="Google" id="ProtNLM"/>
    </source>
</evidence>
<dbReference type="SFLD" id="SFLDG00358">
    <property type="entry name" value="Main_(cytGST)"/>
    <property type="match status" value="1"/>
</dbReference>
<dbReference type="CDD" id="cd00570">
    <property type="entry name" value="GST_N_family"/>
    <property type="match status" value="1"/>
</dbReference>
<reference evidence="3 4" key="1">
    <citation type="journal article" date="2014" name="Nat. Commun.">
        <title>Klebsormidium flaccidum genome reveals primary factors for plant terrestrial adaptation.</title>
        <authorList>
            <person name="Hori K."/>
            <person name="Maruyama F."/>
            <person name="Fujisawa T."/>
            <person name="Togashi T."/>
            <person name="Yamamoto N."/>
            <person name="Seo M."/>
            <person name="Sato S."/>
            <person name="Yamada T."/>
            <person name="Mori H."/>
            <person name="Tajima N."/>
            <person name="Moriyama T."/>
            <person name="Ikeuchi M."/>
            <person name="Watanabe M."/>
            <person name="Wada H."/>
            <person name="Kobayashi K."/>
            <person name="Saito M."/>
            <person name="Masuda T."/>
            <person name="Sasaki-Sekimoto Y."/>
            <person name="Mashiguchi K."/>
            <person name="Awai K."/>
            <person name="Shimojima M."/>
            <person name="Masuda S."/>
            <person name="Iwai M."/>
            <person name="Nobusawa T."/>
            <person name="Narise T."/>
            <person name="Kondo S."/>
            <person name="Saito H."/>
            <person name="Sato R."/>
            <person name="Murakawa M."/>
            <person name="Ihara Y."/>
            <person name="Oshima-Yamada Y."/>
            <person name="Ohtaka K."/>
            <person name="Satoh M."/>
            <person name="Sonobe K."/>
            <person name="Ishii M."/>
            <person name="Ohtani R."/>
            <person name="Kanamori-Sato M."/>
            <person name="Honoki R."/>
            <person name="Miyazaki D."/>
            <person name="Mochizuki H."/>
            <person name="Umetsu J."/>
            <person name="Higashi K."/>
            <person name="Shibata D."/>
            <person name="Kamiya Y."/>
            <person name="Sato N."/>
            <person name="Nakamura Y."/>
            <person name="Tabata S."/>
            <person name="Ida S."/>
            <person name="Kurokawa K."/>
            <person name="Ohta H."/>
        </authorList>
    </citation>
    <scope>NUCLEOTIDE SEQUENCE [LARGE SCALE GENOMIC DNA]</scope>
    <source>
        <strain evidence="3 4">NIES-2285</strain>
    </source>
</reference>
<gene>
    <name evidence="3" type="ORF">KFL_003820050</name>
</gene>
<dbReference type="SUPFAM" id="SSF52833">
    <property type="entry name" value="Thioredoxin-like"/>
    <property type="match status" value="1"/>
</dbReference>
<feature type="domain" description="GST N-terminal" evidence="1">
    <location>
        <begin position="47"/>
        <end position="130"/>
    </location>
</feature>
<evidence type="ECO:0000313" key="4">
    <source>
        <dbReference type="Proteomes" id="UP000054558"/>
    </source>
</evidence>
<organism evidence="3 4">
    <name type="scientific">Klebsormidium nitens</name>
    <name type="common">Green alga</name>
    <name type="synonym">Ulothrix nitens</name>
    <dbReference type="NCBI Taxonomy" id="105231"/>
    <lineage>
        <taxon>Eukaryota</taxon>
        <taxon>Viridiplantae</taxon>
        <taxon>Streptophyta</taxon>
        <taxon>Klebsormidiophyceae</taxon>
        <taxon>Klebsormidiales</taxon>
        <taxon>Klebsormidiaceae</taxon>
        <taxon>Klebsormidium</taxon>
    </lineage>
</organism>
<dbReference type="OrthoDB" id="418495at2759"/>
<dbReference type="InterPro" id="IPR040079">
    <property type="entry name" value="Glutathione_S-Trfase"/>
</dbReference>
<dbReference type="PANTHER" id="PTHR45374:SF1">
    <property type="entry name" value="GLUTATHIONE S-TRANSFERASE TCHQD"/>
    <property type="match status" value="1"/>
</dbReference>
<name>A0A1Y1IAA3_KLENI</name>
<protein>
    <recommendedName>
        <fullName evidence="5">Glutathione S-transferase</fullName>
    </recommendedName>
</protein>
<dbReference type="Proteomes" id="UP000054558">
    <property type="component" value="Unassembled WGS sequence"/>
</dbReference>
<dbReference type="InterPro" id="IPR004045">
    <property type="entry name" value="Glutathione_S-Trfase_N"/>
</dbReference>
<accession>A0A1Y1IAA3</accession>
<keyword evidence="4" id="KW-1185">Reference proteome</keyword>
<evidence type="ECO:0000259" key="2">
    <source>
        <dbReference type="PROSITE" id="PS50405"/>
    </source>
</evidence>
<dbReference type="Pfam" id="PF13409">
    <property type="entry name" value="GST_N_2"/>
    <property type="match status" value="1"/>
</dbReference>
<dbReference type="EMBL" id="DF237331">
    <property type="protein sequence ID" value="GAQ87850.1"/>
    <property type="molecule type" value="Genomic_DNA"/>
</dbReference>
<proteinExistence type="predicted"/>
<dbReference type="Pfam" id="PF14497">
    <property type="entry name" value="GST_C_3"/>
    <property type="match status" value="1"/>
</dbReference>
<dbReference type="InterPro" id="IPR044617">
    <property type="entry name" value="TCHQD"/>
</dbReference>
<evidence type="ECO:0000313" key="3">
    <source>
        <dbReference type="EMBL" id="GAQ87850.1"/>
    </source>
</evidence>
<dbReference type="SUPFAM" id="SSF47616">
    <property type="entry name" value="GST C-terminal domain-like"/>
    <property type="match status" value="1"/>
</dbReference>
<dbReference type="PROSITE" id="PS50404">
    <property type="entry name" value="GST_NTER"/>
    <property type="match status" value="1"/>
</dbReference>
<dbReference type="Gene3D" id="3.40.30.10">
    <property type="entry name" value="Glutaredoxin"/>
    <property type="match status" value="1"/>
</dbReference>
<dbReference type="SFLD" id="SFLDS00019">
    <property type="entry name" value="Glutathione_Transferase_(cytos"/>
    <property type="match status" value="1"/>
</dbReference>
<sequence length="315" mass="35080">MSSSLLGRLQHTRGPWQQVGSSRHLRIVPVQAQPAIVIQATIAMAAAKPTLVYFPPSYAVTKVRFLMEEKDIHYDLRAVNLLLCQNLKPDYVKKVNPNGTVPALVLPDGKVLTESLDIMKWADNVDGKPLGGSEVDKEKVDFWLEKMNDFDGNYFAAAWAPSPVGPLLKDQLEYKKGFVEHYAKKDPELADFYKSKSEWTTKELAKIADASEKKKIKDEAASLLGTAEKQLAETEFVAGPVISIADAMFATLLSRTEVASKELINDYPKVKEYWKKFKARKSYATVVAQYQGAGAQLGLLPSLVSLKFKKAFGFY</sequence>
<dbReference type="AlphaFoldDB" id="A0A1Y1IAA3"/>
<dbReference type="PANTHER" id="PTHR45374">
    <property type="entry name" value="GLUTATHIONE S-TRANSFERASE TCHQD"/>
    <property type="match status" value="1"/>
</dbReference>
<dbReference type="InterPro" id="IPR036282">
    <property type="entry name" value="Glutathione-S-Trfase_C_sf"/>
</dbReference>
<dbReference type="OMA" id="HESEHEW"/>
<dbReference type="InterPro" id="IPR004046">
    <property type="entry name" value="GST_C"/>
</dbReference>
<dbReference type="InterPro" id="IPR036249">
    <property type="entry name" value="Thioredoxin-like_sf"/>
</dbReference>
<dbReference type="GO" id="GO:0004364">
    <property type="term" value="F:glutathione transferase activity"/>
    <property type="evidence" value="ECO:0007669"/>
    <property type="project" value="InterPro"/>
</dbReference>
<dbReference type="STRING" id="105231.A0A1Y1IAA3"/>
<dbReference type="Gene3D" id="1.20.1050.10">
    <property type="match status" value="1"/>
</dbReference>
<dbReference type="InterPro" id="IPR010987">
    <property type="entry name" value="Glutathione-S-Trfase_C-like"/>
</dbReference>
<dbReference type="CDD" id="cd00299">
    <property type="entry name" value="GST_C_family"/>
    <property type="match status" value="1"/>
</dbReference>
<feature type="domain" description="GST C-terminal" evidence="2">
    <location>
        <begin position="133"/>
        <end position="312"/>
    </location>
</feature>